<dbReference type="PANTHER" id="PTHR43591:SF99">
    <property type="entry name" value="OS06G0646000 PROTEIN"/>
    <property type="match status" value="1"/>
</dbReference>
<name>A0ABN3VHR6_9PSEU</name>
<dbReference type="RefSeq" id="WP_344683133.1">
    <property type="nucleotide sequence ID" value="NZ_BAAAUX010000019.1"/>
</dbReference>
<dbReference type="SUPFAM" id="SSF53335">
    <property type="entry name" value="S-adenosyl-L-methionine-dependent methyltransferases"/>
    <property type="match status" value="1"/>
</dbReference>
<dbReference type="EMBL" id="BAAAUX010000019">
    <property type="protein sequence ID" value="GAA2806422.1"/>
    <property type="molecule type" value="Genomic_DNA"/>
</dbReference>
<protein>
    <recommendedName>
        <fullName evidence="3">Methyltransferase domain-containing protein</fullName>
    </recommendedName>
</protein>
<sequence>MGIADDARDLGAVFSAAQTEFEDASAWVWDPMGQALVILASPEPGERVLDACCGAGASAVPAGHAVAPGGKVDAIDLADGLLDLGRRRAHRHGVTTVDFVRADVTTWEPDQLYDLVLCGYGVFFLPDMDVSVKRLIGLLRGGGRFGVSAWWRPAVEEFGKALMDTVATFRTEPAGPPSRAQAPSLRIATPETMRSWLESLELRDITVRPLKQTVPLTADRAWNFVLGSGFRGALTALAPDAIPAVRKAFLSLLEQRNIAHLDISTLIACGTRS</sequence>
<dbReference type="Pfam" id="PF01209">
    <property type="entry name" value="Ubie_methyltran"/>
    <property type="match status" value="1"/>
</dbReference>
<evidence type="ECO:0000313" key="2">
    <source>
        <dbReference type="Proteomes" id="UP001500979"/>
    </source>
</evidence>
<evidence type="ECO:0000313" key="1">
    <source>
        <dbReference type="EMBL" id="GAA2806422.1"/>
    </source>
</evidence>
<evidence type="ECO:0008006" key="3">
    <source>
        <dbReference type="Google" id="ProtNLM"/>
    </source>
</evidence>
<accession>A0ABN3VHR6</accession>
<keyword evidence="2" id="KW-1185">Reference proteome</keyword>
<dbReference type="Gene3D" id="3.40.50.150">
    <property type="entry name" value="Vaccinia Virus protein VP39"/>
    <property type="match status" value="1"/>
</dbReference>
<reference evidence="1 2" key="1">
    <citation type="journal article" date="2019" name="Int. J. Syst. Evol. Microbiol.">
        <title>The Global Catalogue of Microorganisms (GCM) 10K type strain sequencing project: providing services to taxonomists for standard genome sequencing and annotation.</title>
        <authorList>
            <consortium name="The Broad Institute Genomics Platform"/>
            <consortium name="The Broad Institute Genome Sequencing Center for Infectious Disease"/>
            <person name="Wu L."/>
            <person name="Ma J."/>
        </authorList>
    </citation>
    <scope>NUCLEOTIDE SEQUENCE [LARGE SCALE GENOMIC DNA]</scope>
    <source>
        <strain evidence="1 2">JCM 9383</strain>
    </source>
</reference>
<dbReference type="InterPro" id="IPR029063">
    <property type="entry name" value="SAM-dependent_MTases_sf"/>
</dbReference>
<dbReference type="Proteomes" id="UP001500979">
    <property type="component" value="Unassembled WGS sequence"/>
</dbReference>
<organism evidence="1 2">
    <name type="scientific">Saccharopolyspora taberi</name>
    <dbReference type="NCBI Taxonomy" id="60895"/>
    <lineage>
        <taxon>Bacteria</taxon>
        <taxon>Bacillati</taxon>
        <taxon>Actinomycetota</taxon>
        <taxon>Actinomycetes</taxon>
        <taxon>Pseudonocardiales</taxon>
        <taxon>Pseudonocardiaceae</taxon>
        <taxon>Saccharopolyspora</taxon>
    </lineage>
</organism>
<dbReference type="PANTHER" id="PTHR43591">
    <property type="entry name" value="METHYLTRANSFERASE"/>
    <property type="match status" value="1"/>
</dbReference>
<dbReference type="CDD" id="cd02440">
    <property type="entry name" value="AdoMet_MTases"/>
    <property type="match status" value="1"/>
</dbReference>
<comment type="caution">
    <text evidence="1">The sequence shown here is derived from an EMBL/GenBank/DDBJ whole genome shotgun (WGS) entry which is preliminary data.</text>
</comment>
<proteinExistence type="predicted"/>
<gene>
    <name evidence="1" type="ORF">GCM10010470_47120</name>
</gene>